<gene>
    <name evidence="3" type="ORF">MHSWG343_00810</name>
</gene>
<proteinExistence type="predicted"/>
<reference evidence="3 4" key="1">
    <citation type="submission" date="2019-01" db="EMBL/GenBank/DDBJ databases">
        <title>Draft genome sequences of Candidatus Mycoplasma haemohominis SWG34-3 identified from a patient with pyrexia, anemia and liver dysfunction.</title>
        <authorList>
            <person name="Sekizuka T."/>
            <person name="Hattori N."/>
            <person name="Katano H."/>
            <person name="Takuma T."/>
            <person name="Ito T."/>
            <person name="Arai N."/>
            <person name="Yanai R."/>
            <person name="Ishii S."/>
            <person name="Miura Y."/>
            <person name="Tokunaga T."/>
            <person name="Watanabe H."/>
            <person name="Nomura N."/>
            <person name="Eguchi J."/>
            <person name="Arai T."/>
            <person name="Hasegawa H."/>
            <person name="Nakamaki T."/>
            <person name="Wakita T."/>
            <person name="Niki Y."/>
            <person name="Kuroda M."/>
        </authorList>
    </citation>
    <scope>NUCLEOTIDE SEQUENCE [LARGE SCALE GENOMIC DNA]</scope>
    <source>
        <strain evidence="3">SWG34-3</strain>
    </source>
</reference>
<organism evidence="3 4">
    <name type="scientific">Candidatus Mycoplasma haematohominis</name>
    <dbReference type="NCBI Taxonomy" id="1494318"/>
    <lineage>
        <taxon>Bacteria</taxon>
        <taxon>Bacillati</taxon>
        <taxon>Mycoplasmatota</taxon>
        <taxon>Mollicutes</taxon>
        <taxon>Mycoplasmataceae</taxon>
        <taxon>Mycoplasma</taxon>
    </lineage>
</organism>
<dbReference type="Proteomes" id="UP000324831">
    <property type="component" value="Unassembled WGS sequence"/>
</dbReference>
<keyword evidence="2" id="KW-0732">Signal</keyword>
<dbReference type="RefSeq" id="WP_216082698.1">
    <property type="nucleotide sequence ID" value="NZ_CACTIB010000004.1"/>
</dbReference>
<feature type="region of interest" description="Disordered" evidence="1">
    <location>
        <begin position="28"/>
        <end position="97"/>
    </location>
</feature>
<feature type="compositionally biased region" description="Low complexity" evidence="1">
    <location>
        <begin position="56"/>
        <end position="71"/>
    </location>
</feature>
<dbReference type="AlphaFoldDB" id="A0A478FP78"/>
<feature type="chain" id="PRO_5019836336" evidence="2">
    <location>
        <begin position="23"/>
        <end position="231"/>
    </location>
</feature>
<feature type="compositionally biased region" description="Low complexity" evidence="1">
    <location>
        <begin position="31"/>
        <end position="44"/>
    </location>
</feature>
<feature type="signal peptide" evidence="2">
    <location>
        <begin position="1"/>
        <end position="22"/>
    </location>
</feature>
<evidence type="ECO:0000313" key="4">
    <source>
        <dbReference type="Proteomes" id="UP000324831"/>
    </source>
</evidence>
<comment type="caution">
    <text evidence="3">The sequence shown here is derived from an EMBL/GenBank/DDBJ whole genome shotgun (WGS) entry which is preliminary data.</text>
</comment>
<evidence type="ECO:0000256" key="2">
    <source>
        <dbReference type="SAM" id="SignalP"/>
    </source>
</evidence>
<dbReference type="EMBL" id="BIMN01000001">
    <property type="protein sequence ID" value="GCE63103.1"/>
    <property type="molecule type" value="Genomic_DNA"/>
</dbReference>
<sequence>MSLLAKSAIAATVISAGSAVTAHQLIQNKGSDSTSTQQPTDSNTLEVEEQKKVEPEQQITKPQKPTTKRTPPALPPRPSTSQRLEHTSKPAISAASIPAGSIFDRSRFFGHSGKNTPSRINSIEFKPIEGRDRPTWLDQLPNTKGSCQDDNGIKCEWSDILKAHVPKEKRLKLEQSAMDHATDKCSKINGRMHDDTQTKRKGWQTCHYSENYYAREASFYDLNLDNKELYE</sequence>
<evidence type="ECO:0000256" key="1">
    <source>
        <dbReference type="SAM" id="MobiDB-lite"/>
    </source>
</evidence>
<evidence type="ECO:0000313" key="3">
    <source>
        <dbReference type="EMBL" id="GCE63103.1"/>
    </source>
</evidence>
<name>A0A478FP78_9MOLU</name>
<protein>
    <submittedName>
        <fullName evidence="3">Uncharacterized protein</fullName>
    </submittedName>
</protein>
<accession>A0A478FP78</accession>